<keyword evidence="1" id="KW-0418">Kinase</keyword>
<organism evidence="1 2">
    <name type="scientific">Lipomyces kononenkoae</name>
    <name type="common">Yeast</name>
    <dbReference type="NCBI Taxonomy" id="34357"/>
    <lineage>
        <taxon>Eukaryota</taxon>
        <taxon>Fungi</taxon>
        <taxon>Dikarya</taxon>
        <taxon>Ascomycota</taxon>
        <taxon>Saccharomycotina</taxon>
        <taxon>Lipomycetes</taxon>
        <taxon>Lipomycetales</taxon>
        <taxon>Lipomycetaceae</taxon>
        <taxon>Lipomyces</taxon>
    </lineage>
</organism>
<dbReference type="EMBL" id="MU971372">
    <property type="protein sequence ID" value="KAK9237245.1"/>
    <property type="molecule type" value="Genomic_DNA"/>
</dbReference>
<evidence type="ECO:0000313" key="2">
    <source>
        <dbReference type="Proteomes" id="UP001433508"/>
    </source>
</evidence>
<reference evidence="2" key="1">
    <citation type="journal article" date="2024" name="Front. Bioeng. Biotechnol.">
        <title>Genome-scale model development and genomic sequencing of the oleaginous clade Lipomyces.</title>
        <authorList>
            <person name="Czajka J.J."/>
            <person name="Han Y."/>
            <person name="Kim J."/>
            <person name="Mondo S.J."/>
            <person name="Hofstad B.A."/>
            <person name="Robles A."/>
            <person name="Haridas S."/>
            <person name="Riley R."/>
            <person name="LaButti K."/>
            <person name="Pangilinan J."/>
            <person name="Andreopoulos W."/>
            <person name="Lipzen A."/>
            <person name="Yan J."/>
            <person name="Wang M."/>
            <person name="Ng V."/>
            <person name="Grigoriev I.V."/>
            <person name="Spatafora J.W."/>
            <person name="Magnuson J.K."/>
            <person name="Baker S.E."/>
            <person name="Pomraning K.R."/>
        </authorList>
    </citation>
    <scope>NUCLEOTIDE SEQUENCE [LARGE SCALE GENOMIC DNA]</scope>
    <source>
        <strain evidence="2">CBS 7786</strain>
    </source>
</reference>
<accession>A0ACC3T154</accession>
<sequence length="416" mass="47332">MVVDYSKWDKLELSDDSDIEVHPNVDKKSFIRWKQRDIHEKRQERQHEIETLKNENQMNGNLLSRIHKLIVFLKSVPEESSDTRDAIDAILKDAYTASPSGQVEDNPTNGPSYKDMIKSLVDHVVLEASQSKDVSYRQALIGNFEAHYKKLSELQDDCVKKLTELQNEEAKHITSEDIHIGFDSTRVSKPKHSEPAHSSSHKGKGKQVQEIEVLNKASVSLSENTQSLDSDAGNVADDEKDDEEEEYKISAIAQEFAGIKMGDYPKCLEFIGKHPNIVSEEEADTILFEAFGKEMAGKHAAAKRHVHNALLLQYSARLGRDGVTVFFRKIMTPGHQSLDAFMQDVEFTYNHIKERSKFLLEEQKNKTEEVEEIVNLEELSEKELAELGLTKEDVERFKSEQMERDAEEASELGNGE</sequence>
<proteinExistence type="predicted"/>
<evidence type="ECO:0000313" key="1">
    <source>
        <dbReference type="EMBL" id="KAK9237245.1"/>
    </source>
</evidence>
<dbReference type="Proteomes" id="UP001433508">
    <property type="component" value="Unassembled WGS sequence"/>
</dbReference>
<protein>
    <submittedName>
        <fullName evidence="1">Cdc37 N terminal kinase binding-domain-containing protein</fullName>
    </submittedName>
</protein>
<name>A0ACC3T154_LIPKO</name>
<keyword evidence="2" id="KW-1185">Reference proteome</keyword>
<comment type="caution">
    <text evidence="1">The sequence shown here is derived from an EMBL/GenBank/DDBJ whole genome shotgun (WGS) entry which is preliminary data.</text>
</comment>
<keyword evidence="1" id="KW-0808">Transferase</keyword>
<gene>
    <name evidence="1" type="ORF">V1525DRAFT_377787</name>
</gene>